<dbReference type="PANTHER" id="PTHR19229:SF248">
    <property type="entry name" value="ATP-BINDING CASSETTE, SUB-FAMILY A (ABC1), MEMBER 1B"/>
    <property type="match status" value="1"/>
</dbReference>
<feature type="transmembrane region" description="Helical" evidence="1">
    <location>
        <begin position="667"/>
        <end position="692"/>
    </location>
</feature>
<evidence type="ECO:0000313" key="2">
    <source>
        <dbReference type="EMBL" id="CAF95418.1"/>
    </source>
</evidence>
<evidence type="ECO:0000256" key="1">
    <source>
        <dbReference type="SAM" id="Phobius"/>
    </source>
</evidence>
<feature type="non-terminal residue" evidence="2">
    <location>
        <position position="1"/>
    </location>
</feature>
<dbReference type="PANTHER" id="PTHR19229">
    <property type="entry name" value="ATP-BINDING CASSETTE TRANSPORTER SUBFAMILY A ABCA"/>
    <property type="match status" value="1"/>
</dbReference>
<feature type="transmembrane region" description="Helical" evidence="1">
    <location>
        <begin position="630"/>
        <end position="647"/>
    </location>
</feature>
<dbReference type="GO" id="GO:0016020">
    <property type="term" value="C:membrane"/>
    <property type="evidence" value="ECO:0007669"/>
    <property type="project" value="InterPro"/>
</dbReference>
<proteinExistence type="predicted"/>
<reference evidence="2" key="2">
    <citation type="submission" date="2004-02" db="EMBL/GenBank/DDBJ databases">
        <authorList>
            <consortium name="Genoscope"/>
            <consortium name="Whitehead Institute Centre for Genome Research"/>
        </authorList>
    </citation>
    <scope>NUCLEOTIDE SEQUENCE</scope>
</reference>
<feature type="non-terminal residue" evidence="2">
    <location>
        <position position="885"/>
    </location>
</feature>
<comment type="caution">
    <text evidence="2">The sequence shown here is derived from an EMBL/GenBank/DDBJ whole genome shotgun (WGS) entry which is preliminary data.</text>
</comment>
<dbReference type="GO" id="GO:0033700">
    <property type="term" value="P:phospholipid efflux"/>
    <property type="evidence" value="ECO:0007669"/>
    <property type="project" value="TreeGrafter"/>
</dbReference>
<sequence length="885" mass="99506">LQLLAEIIWPLLIFFILIGVRLIYPPYEQHECEFESLRLKVVQLMDLGHFPNKAMPSAGTLPWLQGILCNANNPCFRNPTPGESPGVVGNFNDSIISRLFSDAKKILLYSQNSEKLDGFKEMFQALQLLQSSRPGFKLKHFLQDEESLSSFCGGTPPFPRTPSSRSWRPTWTWSRSSSEASESTCGTCVPEGGRQRLRLCEISDSQASALVQEVLCVAPPVWLNLAEEHFLMNLDFFKPIQVKTHLVLEVPGRVGPRKRDATSDPDAVRQVARATNNLLDSLGSLAVELASMSSWIDLRNEIIFLTQNATSSPSTMYQAVSRIVCGHPEGGGLQIKSLNWYEDSNYKALFGNSNSSEDQASFYDNSSTPYCNSLVKNMDLNPMSRMIWQALKPLLLGKILYTPDTPATQRVIHEVNRTFQELGVFRDLGGMWEEMRPRVWDFMENSEQMDLVRTLLKNNVTASFFHAQLINTDWTVADVSTFLSKEAEASRPAGGGLTWREVFNETDQAIMSISRFMECVNLNKLEAVPSEEAMVNQSLLQYKIRMDIDNVERTNKIKDAYWDPGPRADPFEDMRYIWGGFSYLQDLVEQGIIRATTGTREKTGVYLQQMPYPCYVDDIFLRVMSRSMPLFMTLAWMFSVAIILKSVVYEKEARLKETMRIMGLNNGILWCSWFISSLVPLLISAGLLVLLLKVRRSFLGRFLGTGSRTGLHQALLCPSEREPAALQRPRGGLPLPGLLRCGDHHAVLPAQHGLLPGQPGERPVAGSSTSPSTCPTCSAWPGRTTSASQPKLLLACCRRCFGFGCEYFALFEEQGVGIQWKNLVSSPLGGDDFSLRTTIGLMYLDSLLYGVLTWYLEAVFPGQYGIPRPWFFPFTRSYWLGEPSQ</sequence>
<dbReference type="EMBL" id="CAAE01013769">
    <property type="protein sequence ID" value="CAF95418.1"/>
    <property type="molecule type" value="Genomic_DNA"/>
</dbReference>
<dbReference type="KEGG" id="tng:GSTEN00012069G001"/>
<gene>
    <name evidence="2" type="ORF">GSTENG00012069001</name>
</gene>
<dbReference type="AlphaFoldDB" id="Q4SVB4"/>
<dbReference type="GO" id="GO:0090554">
    <property type="term" value="F:phosphatidylcholine floppase activity"/>
    <property type="evidence" value="ECO:0007669"/>
    <property type="project" value="TreeGrafter"/>
</dbReference>
<dbReference type="InterPro" id="IPR026082">
    <property type="entry name" value="ABCA"/>
</dbReference>
<organism evidence="2">
    <name type="scientific">Tetraodon nigroviridis</name>
    <name type="common">Spotted green pufferfish</name>
    <name type="synonym">Chelonodon nigroviridis</name>
    <dbReference type="NCBI Taxonomy" id="99883"/>
    <lineage>
        <taxon>Eukaryota</taxon>
        <taxon>Metazoa</taxon>
        <taxon>Chordata</taxon>
        <taxon>Craniata</taxon>
        <taxon>Vertebrata</taxon>
        <taxon>Euteleostomi</taxon>
        <taxon>Actinopterygii</taxon>
        <taxon>Neopterygii</taxon>
        <taxon>Teleostei</taxon>
        <taxon>Neoteleostei</taxon>
        <taxon>Acanthomorphata</taxon>
        <taxon>Eupercaria</taxon>
        <taxon>Tetraodontiformes</taxon>
        <taxon>Tetradontoidea</taxon>
        <taxon>Tetraodontidae</taxon>
        <taxon>Tetraodon</taxon>
    </lineage>
</organism>
<keyword evidence="1" id="KW-0472">Membrane</keyword>
<dbReference type="GO" id="GO:0090556">
    <property type="term" value="F:phosphatidylserine floppase activity"/>
    <property type="evidence" value="ECO:0007669"/>
    <property type="project" value="TreeGrafter"/>
</dbReference>
<dbReference type="GO" id="GO:0140359">
    <property type="term" value="F:ABC-type transporter activity"/>
    <property type="evidence" value="ECO:0007669"/>
    <property type="project" value="InterPro"/>
</dbReference>
<dbReference type="OrthoDB" id="8061355at2759"/>
<protein>
    <submittedName>
        <fullName evidence="2">(spotted green pufferfish) hypothetical protein</fullName>
    </submittedName>
</protein>
<keyword evidence="1" id="KW-1133">Transmembrane helix</keyword>
<accession>Q4SVB4</accession>
<feature type="transmembrane region" description="Helical" evidence="1">
    <location>
        <begin position="6"/>
        <end position="24"/>
    </location>
</feature>
<reference evidence="2" key="1">
    <citation type="journal article" date="2004" name="Nature">
        <title>Genome duplication in the teleost fish Tetraodon nigroviridis reveals the early vertebrate proto-karyotype.</title>
        <authorList>
            <person name="Jaillon O."/>
            <person name="Aury J.-M."/>
            <person name="Brunet F."/>
            <person name="Petit J.-L."/>
            <person name="Stange-Thomann N."/>
            <person name="Mauceli E."/>
            <person name="Bouneau L."/>
            <person name="Fischer C."/>
            <person name="Ozouf-Costaz C."/>
            <person name="Bernot A."/>
            <person name="Nicaud S."/>
            <person name="Jaffe D."/>
            <person name="Fisher S."/>
            <person name="Lutfalla G."/>
            <person name="Dossat C."/>
            <person name="Segurens B."/>
            <person name="Dasilva C."/>
            <person name="Salanoubat M."/>
            <person name="Levy M."/>
            <person name="Boudet N."/>
            <person name="Castellano S."/>
            <person name="Anthouard V."/>
            <person name="Jubin C."/>
            <person name="Castelli V."/>
            <person name="Katinka M."/>
            <person name="Vacherie B."/>
            <person name="Biemont C."/>
            <person name="Skalli Z."/>
            <person name="Cattolico L."/>
            <person name="Poulain J."/>
            <person name="De Berardinis V."/>
            <person name="Cruaud C."/>
            <person name="Duprat S."/>
            <person name="Brottier P."/>
            <person name="Coutanceau J.-P."/>
            <person name="Gouzy J."/>
            <person name="Parra G."/>
            <person name="Lardier G."/>
            <person name="Chapple C."/>
            <person name="McKernan K.J."/>
            <person name="McEwan P."/>
            <person name="Bosak S."/>
            <person name="Kellis M."/>
            <person name="Volff J.-N."/>
            <person name="Guigo R."/>
            <person name="Zody M.C."/>
            <person name="Mesirov J."/>
            <person name="Lindblad-Toh K."/>
            <person name="Birren B."/>
            <person name="Nusbaum C."/>
            <person name="Kahn D."/>
            <person name="Robinson-Rechavi M."/>
            <person name="Laudet V."/>
            <person name="Schachter V."/>
            <person name="Quetier F."/>
            <person name="Saurin W."/>
            <person name="Scarpelli C."/>
            <person name="Wincker P."/>
            <person name="Lander E.S."/>
            <person name="Weissenbach J."/>
            <person name="Roest Crollius H."/>
        </authorList>
    </citation>
    <scope>NUCLEOTIDE SEQUENCE [LARGE SCALE GENOMIC DNA]</scope>
</reference>
<name>Q4SVB4_TETNG</name>
<keyword evidence="1" id="KW-0812">Transmembrane</keyword>